<reference evidence="1" key="1">
    <citation type="submission" date="2024-05" db="EMBL/GenBank/DDBJ databases">
        <title>Determining zoonotic pasteurella genome.</title>
        <authorList>
            <person name="Maeda T."/>
            <person name="Takahashi T."/>
            <person name="Yoshida H."/>
        </authorList>
    </citation>
    <scope>NUCLEOTIDE SEQUENCE</scope>
    <source>
        <strain evidence="1">PA42</strain>
    </source>
</reference>
<name>A0ABQ4VGX1_9PAST</name>
<organism evidence="1 2">
    <name type="scientific">Pasteurella canis</name>
    <dbReference type="NCBI Taxonomy" id="753"/>
    <lineage>
        <taxon>Bacteria</taxon>
        <taxon>Pseudomonadati</taxon>
        <taxon>Pseudomonadota</taxon>
        <taxon>Gammaproteobacteria</taxon>
        <taxon>Pasteurellales</taxon>
        <taxon>Pasteurellaceae</taxon>
        <taxon>Pasteurella</taxon>
    </lineage>
</organism>
<evidence type="ECO:0000313" key="1">
    <source>
        <dbReference type="EMBL" id="GJH43116.1"/>
    </source>
</evidence>
<comment type="caution">
    <text evidence="1">The sequence shown here is derived from an EMBL/GenBank/DDBJ whole genome shotgun (WGS) entry which is preliminary data.</text>
</comment>
<dbReference type="EMBL" id="BPUX01000023">
    <property type="protein sequence ID" value="GJH43116.1"/>
    <property type="molecule type" value="Genomic_DNA"/>
</dbReference>
<dbReference type="GeneID" id="69686490"/>
<dbReference type="RefSeq" id="WP_226690763.1">
    <property type="nucleotide sequence ID" value="NZ_BPUX01000023.1"/>
</dbReference>
<protein>
    <submittedName>
        <fullName evidence="1">Uncharacterized protein</fullName>
    </submittedName>
</protein>
<keyword evidence="2" id="KW-1185">Reference proteome</keyword>
<accession>A0ABQ4VGX1</accession>
<proteinExistence type="predicted"/>
<evidence type="ECO:0000313" key="2">
    <source>
        <dbReference type="Proteomes" id="UP001052140"/>
    </source>
</evidence>
<gene>
    <name evidence="1" type="ORF">PA42_12900</name>
</gene>
<dbReference type="Proteomes" id="UP001052140">
    <property type="component" value="Unassembled WGS sequence"/>
</dbReference>
<sequence length="59" mass="6970">MNLQDHIYLIDKFLEGQSPEITLYTYFKNQDAETQHNFVVALIGKVVSTQKLYQHELKK</sequence>